<sequence>MAGITQVCNDTSEKIELFPPQGLYLKPLAKINVCVQLPQLKQPGKSISNWEVMERVKHMARPHSFLTLKIIKSTLEFIRLEGETETKALIKTLIQRLDAKTIKLSGFPDILKVKAAEAKVSFPLRHDWDSYFRDAKNMNEMKSGERPDTIHFRDLPTRWFASARSRESDKPNEQYLKRTWEGYGEVRCVDIPMLDPYRKEMTTSTKSGAIQTFTYGQDLTFEAFVQFKEYIGFVKAMDSLRGMKLLYIGEDEKAYTANIKVDFDKTKHLSDKSIKKRRIERWKLEQLEKEREDKVRNEREEEERKQEEERRKKREEEEDKERKRIEKVQKKEDRRKSREEKRKHKALQKRKKEEEKKLQQKIALEERKFLIAQRKLESIRLMSELFNAVKKIKVKEDLEKHEREAEEMRKKELEMEQIQKEQDLKRKLEARKRKKDRLERQEHELRSKILKNWKVKEEREEEIQRESLRKKIAGQGKMKSAVVVKK</sequence>
<feature type="compositionally biased region" description="Basic and acidic residues" evidence="1">
    <location>
        <begin position="320"/>
        <end position="340"/>
    </location>
</feature>
<evidence type="ECO:0000313" key="2">
    <source>
        <dbReference type="EMBL" id="OWF45803.1"/>
    </source>
</evidence>
<dbReference type="STRING" id="6573.A0A210QAP1"/>
<name>A0A210QAP1_MIZYE</name>
<feature type="region of interest" description="Disordered" evidence="1">
    <location>
        <begin position="403"/>
        <end position="424"/>
    </location>
</feature>
<organism evidence="2 3">
    <name type="scientific">Mizuhopecten yessoensis</name>
    <name type="common">Japanese scallop</name>
    <name type="synonym">Patinopecten yessoensis</name>
    <dbReference type="NCBI Taxonomy" id="6573"/>
    <lineage>
        <taxon>Eukaryota</taxon>
        <taxon>Metazoa</taxon>
        <taxon>Spiralia</taxon>
        <taxon>Lophotrochozoa</taxon>
        <taxon>Mollusca</taxon>
        <taxon>Bivalvia</taxon>
        <taxon>Autobranchia</taxon>
        <taxon>Pteriomorphia</taxon>
        <taxon>Pectinida</taxon>
        <taxon>Pectinoidea</taxon>
        <taxon>Pectinidae</taxon>
        <taxon>Mizuhopecten</taxon>
    </lineage>
</organism>
<feature type="compositionally biased region" description="Basic and acidic residues" evidence="1">
    <location>
        <begin position="293"/>
        <end position="310"/>
    </location>
</feature>
<dbReference type="CDD" id="cd12264">
    <property type="entry name" value="RRM_AKAP17A"/>
    <property type="match status" value="1"/>
</dbReference>
<keyword evidence="2" id="KW-0418">Kinase</keyword>
<evidence type="ECO:0000313" key="3">
    <source>
        <dbReference type="Proteomes" id="UP000242188"/>
    </source>
</evidence>
<protein>
    <submittedName>
        <fullName evidence="2">A-kinase anchor protein 17A</fullName>
    </submittedName>
</protein>
<dbReference type="Pfam" id="PF25015">
    <property type="entry name" value="RBD_AKAP-17A"/>
    <property type="match status" value="1"/>
</dbReference>
<evidence type="ECO:0000256" key="1">
    <source>
        <dbReference type="SAM" id="MobiDB-lite"/>
    </source>
</evidence>
<dbReference type="InterPro" id="IPR056852">
    <property type="entry name" value="AK17A/B"/>
</dbReference>
<keyword evidence="3" id="KW-1185">Reference proteome</keyword>
<keyword evidence="2" id="KW-0808">Transferase</keyword>
<proteinExistence type="predicted"/>
<dbReference type="Proteomes" id="UP000242188">
    <property type="component" value="Unassembled WGS sequence"/>
</dbReference>
<feature type="region of interest" description="Disordered" evidence="1">
    <location>
        <begin position="293"/>
        <end position="357"/>
    </location>
</feature>
<gene>
    <name evidence="2" type="ORF">KP79_PYT13031</name>
</gene>
<dbReference type="AlphaFoldDB" id="A0A210QAP1"/>
<dbReference type="GO" id="GO:0016301">
    <property type="term" value="F:kinase activity"/>
    <property type="evidence" value="ECO:0007669"/>
    <property type="project" value="UniProtKB-KW"/>
</dbReference>
<comment type="caution">
    <text evidence="2">The sequence shown here is derived from an EMBL/GenBank/DDBJ whole genome shotgun (WGS) entry which is preliminary data.</text>
</comment>
<dbReference type="PANTHER" id="PTHR12484:SF4">
    <property type="entry name" value="A-KINASE ANCHOR PROTEIN 17A"/>
    <property type="match status" value="1"/>
</dbReference>
<dbReference type="PANTHER" id="PTHR12484">
    <property type="entry name" value="B-LYMPHOCYTE ANTIGEN-RELATED"/>
    <property type="match status" value="1"/>
</dbReference>
<accession>A0A210QAP1</accession>
<feature type="compositionally biased region" description="Basic residues" evidence="1">
    <location>
        <begin position="341"/>
        <end position="350"/>
    </location>
</feature>
<reference evidence="2 3" key="1">
    <citation type="journal article" date="2017" name="Nat. Ecol. Evol.">
        <title>Scallop genome provides insights into evolution of bilaterian karyotype and development.</title>
        <authorList>
            <person name="Wang S."/>
            <person name="Zhang J."/>
            <person name="Jiao W."/>
            <person name="Li J."/>
            <person name="Xun X."/>
            <person name="Sun Y."/>
            <person name="Guo X."/>
            <person name="Huan P."/>
            <person name="Dong B."/>
            <person name="Zhang L."/>
            <person name="Hu X."/>
            <person name="Sun X."/>
            <person name="Wang J."/>
            <person name="Zhao C."/>
            <person name="Wang Y."/>
            <person name="Wang D."/>
            <person name="Huang X."/>
            <person name="Wang R."/>
            <person name="Lv J."/>
            <person name="Li Y."/>
            <person name="Zhang Z."/>
            <person name="Liu B."/>
            <person name="Lu W."/>
            <person name="Hui Y."/>
            <person name="Liang J."/>
            <person name="Zhou Z."/>
            <person name="Hou R."/>
            <person name="Li X."/>
            <person name="Liu Y."/>
            <person name="Li H."/>
            <person name="Ning X."/>
            <person name="Lin Y."/>
            <person name="Zhao L."/>
            <person name="Xing Q."/>
            <person name="Dou J."/>
            <person name="Li Y."/>
            <person name="Mao J."/>
            <person name="Guo H."/>
            <person name="Dou H."/>
            <person name="Li T."/>
            <person name="Mu C."/>
            <person name="Jiang W."/>
            <person name="Fu Q."/>
            <person name="Fu X."/>
            <person name="Miao Y."/>
            <person name="Liu J."/>
            <person name="Yu Q."/>
            <person name="Li R."/>
            <person name="Liao H."/>
            <person name="Li X."/>
            <person name="Kong Y."/>
            <person name="Jiang Z."/>
            <person name="Chourrout D."/>
            <person name="Li R."/>
            <person name="Bao Z."/>
        </authorList>
    </citation>
    <scope>NUCLEOTIDE SEQUENCE [LARGE SCALE GENOMIC DNA]</scope>
    <source>
        <strain evidence="2 3">PY_sf001</strain>
    </source>
</reference>
<dbReference type="OrthoDB" id="1918237at2759"/>
<dbReference type="EMBL" id="NEDP02004404">
    <property type="protein sequence ID" value="OWF45803.1"/>
    <property type="molecule type" value="Genomic_DNA"/>
</dbReference>